<dbReference type="InterPro" id="IPR006121">
    <property type="entry name" value="HMA_dom"/>
</dbReference>
<reference evidence="2 3" key="1">
    <citation type="submission" date="2024-12" db="EMBL/GenBank/DDBJ databases">
        <authorList>
            <person name="Hu S."/>
        </authorList>
    </citation>
    <scope>NUCLEOTIDE SEQUENCE [LARGE SCALE GENOMIC DNA]</scope>
    <source>
        <strain evidence="2 3">P-25</strain>
    </source>
</reference>
<dbReference type="RefSeq" id="WP_138731320.1">
    <property type="nucleotide sequence ID" value="NZ_SRMP02000033.1"/>
</dbReference>
<evidence type="ECO:0000259" key="1">
    <source>
        <dbReference type="PROSITE" id="PS50846"/>
    </source>
</evidence>
<keyword evidence="3" id="KW-1185">Reference proteome</keyword>
<dbReference type="Pfam" id="PF00403">
    <property type="entry name" value="HMA"/>
    <property type="match status" value="1"/>
</dbReference>
<dbReference type="Proteomes" id="UP001517367">
    <property type="component" value="Unassembled WGS sequence"/>
</dbReference>
<sequence>MTHNIAVENIKCGGCMNSIKTALMKINGVENVSIDKDTETVTIDATVEKIILINALSKMGYPEKGNNDLLKKVKSYMSCAIGKIN</sequence>
<protein>
    <submittedName>
        <fullName evidence="2">Heavy-metal-associated domain-containing protein</fullName>
    </submittedName>
</protein>
<evidence type="ECO:0000313" key="3">
    <source>
        <dbReference type="Proteomes" id="UP001517367"/>
    </source>
</evidence>
<comment type="caution">
    <text evidence="2">The sequence shown here is derived from an EMBL/GenBank/DDBJ whole genome shotgun (WGS) entry which is preliminary data.</text>
</comment>
<proteinExistence type="predicted"/>
<dbReference type="SUPFAM" id="SSF55008">
    <property type="entry name" value="HMA, heavy metal-associated domain"/>
    <property type="match status" value="1"/>
</dbReference>
<evidence type="ECO:0000313" key="2">
    <source>
        <dbReference type="EMBL" id="MFN0292749.1"/>
    </source>
</evidence>
<organism evidence="2 3">
    <name type="scientific">Pedobacter helvus</name>
    <dbReference type="NCBI Taxonomy" id="2563444"/>
    <lineage>
        <taxon>Bacteria</taxon>
        <taxon>Pseudomonadati</taxon>
        <taxon>Bacteroidota</taxon>
        <taxon>Sphingobacteriia</taxon>
        <taxon>Sphingobacteriales</taxon>
        <taxon>Sphingobacteriaceae</taxon>
        <taxon>Pedobacter</taxon>
    </lineage>
</organism>
<dbReference type="CDD" id="cd00371">
    <property type="entry name" value="HMA"/>
    <property type="match status" value="1"/>
</dbReference>
<feature type="domain" description="HMA" evidence="1">
    <location>
        <begin position="1"/>
        <end position="64"/>
    </location>
</feature>
<dbReference type="Gene3D" id="3.30.70.100">
    <property type="match status" value="1"/>
</dbReference>
<dbReference type="InterPro" id="IPR036163">
    <property type="entry name" value="HMA_dom_sf"/>
</dbReference>
<gene>
    <name evidence="2" type="ORF">E5L68_015225</name>
</gene>
<dbReference type="EMBL" id="SRMP02000033">
    <property type="protein sequence ID" value="MFN0292749.1"/>
    <property type="molecule type" value="Genomic_DNA"/>
</dbReference>
<accession>A0ABW9JK14</accession>
<dbReference type="PROSITE" id="PS50846">
    <property type="entry name" value="HMA_2"/>
    <property type="match status" value="1"/>
</dbReference>
<name>A0ABW9JK14_9SPHI</name>